<evidence type="ECO:0000313" key="2">
    <source>
        <dbReference type="Proteomes" id="UP000184465"/>
    </source>
</evidence>
<name>A0A1M6QH94_PARC5</name>
<reference evidence="1 2" key="1">
    <citation type="submission" date="2016-11" db="EMBL/GenBank/DDBJ databases">
        <authorList>
            <person name="Jaros S."/>
            <person name="Januszkiewicz K."/>
            <person name="Wedrychowicz H."/>
        </authorList>
    </citation>
    <scope>NUCLEOTIDE SEQUENCE [LARGE SCALE GENOMIC DNA]</scope>
    <source>
        <strain evidence="1 2">DSM 15212</strain>
    </source>
</reference>
<protein>
    <submittedName>
        <fullName evidence="1">Uncharacterized protein</fullName>
    </submittedName>
</protein>
<dbReference type="EMBL" id="FRAG01000034">
    <property type="protein sequence ID" value="SHK19619.1"/>
    <property type="molecule type" value="Genomic_DNA"/>
</dbReference>
<dbReference type="RefSeq" id="WP_073150749.1">
    <property type="nucleotide sequence ID" value="NZ_FRAG01000034.1"/>
</dbReference>
<gene>
    <name evidence="1" type="ORF">SAMN02745912_02583</name>
</gene>
<dbReference type="Proteomes" id="UP000184465">
    <property type="component" value="Unassembled WGS sequence"/>
</dbReference>
<sequence>MSLAKELLDNFNKLPIDSQKEVIDFVMFLSQKEQKKLEKIMDDIIENNKEALEELGK</sequence>
<organism evidence="1 2">
    <name type="scientific">Paramaledivibacter caminithermalis (strain DSM 15212 / CIP 107654 / DViRD3)</name>
    <name type="common">Clostridium caminithermale</name>
    <dbReference type="NCBI Taxonomy" id="1121301"/>
    <lineage>
        <taxon>Bacteria</taxon>
        <taxon>Bacillati</taxon>
        <taxon>Bacillota</taxon>
        <taxon>Clostridia</taxon>
        <taxon>Peptostreptococcales</taxon>
        <taxon>Caminicellaceae</taxon>
        <taxon>Paramaledivibacter</taxon>
    </lineage>
</organism>
<proteinExistence type="predicted"/>
<dbReference type="OrthoDB" id="1684750at2"/>
<evidence type="ECO:0000313" key="1">
    <source>
        <dbReference type="EMBL" id="SHK19619.1"/>
    </source>
</evidence>
<accession>A0A1M6QH94</accession>
<keyword evidence="2" id="KW-1185">Reference proteome</keyword>
<dbReference type="AlphaFoldDB" id="A0A1M6QH94"/>